<dbReference type="GeneID" id="66682735"/>
<reference evidence="2 3" key="1">
    <citation type="submission" date="2020-04" db="EMBL/GenBank/DDBJ databases">
        <title>Mesorhizobium japonicum R7A epigenetic regulation of quorum sensing and ICE transfer.</title>
        <authorList>
            <person name="Ramsay J.P."/>
            <person name="Colombi E."/>
            <person name="Perry B.J."/>
            <person name="Staltari A."/>
        </authorList>
    </citation>
    <scope>NUCLEOTIDE SEQUENCE [LARGE SCALE GENOMIC DNA]</scope>
    <source>
        <strain evidence="2 3">R7A</strain>
    </source>
</reference>
<dbReference type="EMBL" id="CP051772">
    <property type="protein sequence ID" value="QJF01623.1"/>
    <property type="molecule type" value="Genomic_DNA"/>
</dbReference>
<feature type="region of interest" description="Disordered" evidence="1">
    <location>
        <begin position="214"/>
        <end position="234"/>
    </location>
</feature>
<sequence>MTVFANGLEVACKAQSNQVIAAFPDVCFTPPENPATPPGIPVPYPSFGMDSDTESGTGTVKIGGQNVTQKNKSYYSKTTGTEAGCAAKKNIITSVNRGKEYAHAWSGNVKMDGEPISRFTDISSNDHASPIGGTPPYPKVGKPKPAKFNCAKLKIKPYNKLKCPPGYEKEHTVEVQFFTAGGVRDMTLKCCEKYDDKKAPCICMKAKWIGGEGTKVKGKRHRKREGTGTTKWSGPVVGKGRYTPHYYKSAAARKWLSDNPNGKLDDFVDTCVNATVKEMDKPKIALKDRAAAAKCLKDANMKYLRDSMGKTADEVKNKKKCHGGCARAKAQAKQVQQTKKKMKKSVVTAADVEKYFTKPTVACTPGAC</sequence>
<evidence type="ECO:0000313" key="2">
    <source>
        <dbReference type="EMBL" id="QJF01623.1"/>
    </source>
</evidence>
<protein>
    <submittedName>
        <fullName evidence="2">DUF4150 domain-containing protein</fullName>
    </submittedName>
</protein>
<name>A0ABX6MQK1_9HYPH</name>
<dbReference type="RefSeq" id="WP_080680299.1">
    <property type="nucleotide sequence ID" value="NZ_CP033366.1"/>
</dbReference>
<dbReference type="Pfam" id="PF13665">
    <property type="entry name" value="Tox-PAAR-like"/>
    <property type="match status" value="1"/>
</dbReference>
<proteinExistence type="predicted"/>
<gene>
    <name evidence="2" type="ORF">R7A2020_12170</name>
</gene>
<accession>A0ABX6MQK1</accession>
<evidence type="ECO:0000256" key="1">
    <source>
        <dbReference type="SAM" id="MobiDB-lite"/>
    </source>
</evidence>
<dbReference type="Proteomes" id="UP000500892">
    <property type="component" value="Chromosome"/>
</dbReference>
<evidence type="ECO:0000313" key="3">
    <source>
        <dbReference type="Proteomes" id="UP000500892"/>
    </source>
</evidence>
<keyword evidence="3" id="KW-1185">Reference proteome</keyword>
<organism evidence="2 3">
    <name type="scientific">Mesorhizobium japonicum R7A</name>
    <dbReference type="NCBI Taxonomy" id="935547"/>
    <lineage>
        <taxon>Bacteria</taxon>
        <taxon>Pseudomonadati</taxon>
        <taxon>Pseudomonadota</taxon>
        <taxon>Alphaproteobacteria</taxon>
        <taxon>Hyphomicrobiales</taxon>
        <taxon>Phyllobacteriaceae</taxon>
        <taxon>Mesorhizobium</taxon>
    </lineage>
</organism>